<keyword evidence="2" id="KW-1133">Transmembrane helix</keyword>
<dbReference type="GO" id="GO:0015627">
    <property type="term" value="C:type II protein secretion system complex"/>
    <property type="evidence" value="ECO:0007669"/>
    <property type="project" value="InterPro"/>
</dbReference>
<protein>
    <recommendedName>
        <fullName evidence="3">Type II secretion system protein GspB C-terminal domain-containing protein</fullName>
    </recommendedName>
</protein>
<name>A0A370DMR2_9GAMM</name>
<evidence type="ECO:0000313" key="5">
    <source>
        <dbReference type="Proteomes" id="UP000254771"/>
    </source>
</evidence>
<feature type="domain" description="Type II secretion system protein GspB C-terminal" evidence="3">
    <location>
        <begin position="247"/>
        <end position="305"/>
    </location>
</feature>
<feature type="region of interest" description="Disordered" evidence="1">
    <location>
        <begin position="12"/>
        <end position="36"/>
    </location>
</feature>
<feature type="region of interest" description="Disordered" evidence="1">
    <location>
        <begin position="71"/>
        <end position="97"/>
    </location>
</feature>
<evidence type="ECO:0000256" key="1">
    <source>
        <dbReference type="SAM" id="MobiDB-lite"/>
    </source>
</evidence>
<reference evidence="4 5" key="1">
    <citation type="journal article" date="2018" name="ISME J.">
        <title>Endosymbiont genomes yield clues of tubeworm success.</title>
        <authorList>
            <person name="Li Y."/>
            <person name="Liles M.R."/>
            <person name="Halanych K.M."/>
        </authorList>
    </citation>
    <scope>NUCLEOTIDE SEQUENCE [LARGE SCALE GENOMIC DNA]</scope>
    <source>
        <strain evidence="4">A1462</strain>
    </source>
</reference>
<keyword evidence="5" id="KW-1185">Reference proteome</keyword>
<keyword evidence="2" id="KW-0472">Membrane</keyword>
<gene>
    <name evidence="4" type="ORF">DIZ78_09745</name>
</gene>
<sequence>MGDMSYILNALDQADRERNKGDDAERTPTSGSPKANYKPKWLIAAMGLLLLSGIAALLVLNGINAPVPAEQMSETQTVRHLPPKKELPKKNLSTQQRGTPLLASIKRGGQQQEAPRKPNVMGSPEIRVMDFNEAKAANKSNVLTTSVPSPVTVDRQSNPPDTPTDRKTVEVSDAVEGGDPDSGSANRLSSEVGEPTEQQIPVALPFVQPPPTMLVNAEPPSPEIVANKSDSEIPLIFELPYTKRLPIPDITINVHVYNSNADKRFAIINMRKYREGDQLQGSSVKLSQVTPHGIVIDYGNGLVRIDKDVVYRKST</sequence>
<dbReference type="Proteomes" id="UP000254771">
    <property type="component" value="Unassembled WGS sequence"/>
</dbReference>
<evidence type="ECO:0000256" key="2">
    <source>
        <dbReference type="SAM" id="Phobius"/>
    </source>
</evidence>
<dbReference type="AlphaFoldDB" id="A0A370DMR2"/>
<dbReference type="EMBL" id="QFXE01000011">
    <property type="protein sequence ID" value="RDH85860.1"/>
    <property type="molecule type" value="Genomic_DNA"/>
</dbReference>
<proteinExistence type="predicted"/>
<feature type="compositionally biased region" description="Basic and acidic residues" evidence="1">
    <location>
        <begin position="13"/>
        <end position="26"/>
    </location>
</feature>
<feature type="region of interest" description="Disordered" evidence="1">
    <location>
        <begin position="105"/>
        <end position="124"/>
    </location>
</feature>
<evidence type="ECO:0000313" key="4">
    <source>
        <dbReference type="EMBL" id="RDH85860.1"/>
    </source>
</evidence>
<feature type="region of interest" description="Disordered" evidence="1">
    <location>
        <begin position="137"/>
        <end position="197"/>
    </location>
</feature>
<feature type="compositionally biased region" description="Low complexity" evidence="1">
    <location>
        <begin position="144"/>
        <end position="153"/>
    </location>
</feature>
<accession>A0A370DMR2</accession>
<keyword evidence="2" id="KW-0812">Transmembrane</keyword>
<organism evidence="4 5">
    <name type="scientific">endosymbiont of Escarpia spicata</name>
    <dbReference type="NCBI Taxonomy" id="2200908"/>
    <lineage>
        <taxon>Bacteria</taxon>
        <taxon>Pseudomonadati</taxon>
        <taxon>Pseudomonadota</taxon>
        <taxon>Gammaproteobacteria</taxon>
        <taxon>sulfur-oxidizing symbionts</taxon>
    </lineage>
</organism>
<feature type="transmembrane region" description="Helical" evidence="2">
    <location>
        <begin position="41"/>
        <end position="63"/>
    </location>
</feature>
<evidence type="ECO:0000259" key="3">
    <source>
        <dbReference type="Pfam" id="PF16537"/>
    </source>
</evidence>
<dbReference type="InterPro" id="IPR032389">
    <property type="entry name" value="GspB_C"/>
</dbReference>
<comment type="caution">
    <text evidence="4">The sequence shown here is derived from an EMBL/GenBank/DDBJ whole genome shotgun (WGS) entry which is preliminary data.</text>
</comment>
<dbReference type="Pfam" id="PF16537">
    <property type="entry name" value="T2SSB"/>
    <property type="match status" value="1"/>
</dbReference>